<dbReference type="Pfam" id="PF05491">
    <property type="entry name" value="WHD_RuvB"/>
    <property type="match status" value="1"/>
</dbReference>
<dbReference type="EMBL" id="CAEZWH010000035">
    <property type="protein sequence ID" value="CAB4647927.1"/>
    <property type="molecule type" value="Genomic_DNA"/>
</dbReference>
<dbReference type="GO" id="GO:0005524">
    <property type="term" value="F:ATP binding"/>
    <property type="evidence" value="ECO:0007669"/>
    <property type="project" value="InterPro"/>
</dbReference>
<dbReference type="InterPro" id="IPR036388">
    <property type="entry name" value="WH-like_DNA-bd_sf"/>
</dbReference>
<dbReference type="PANTHER" id="PTHR42848:SF1">
    <property type="entry name" value="HOLLIDAY JUNCTION BRANCH MIGRATION COMPLEX SUBUNIT RUVB"/>
    <property type="match status" value="1"/>
</dbReference>
<dbReference type="InterPro" id="IPR004605">
    <property type="entry name" value="DNA_helicase_Holl-junc_RuvB"/>
</dbReference>
<name>A0A6J6KDV1_9ZZZZ</name>
<dbReference type="AlphaFoldDB" id="A0A6J6KDV1"/>
<dbReference type="GO" id="GO:0009378">
    <property type="term" value="F:four-way junction helicase activity"/>
    <property type="evidence" value="ECO:0007669"/>
    <property type="project" value="InterPro"/>
</dbReference>
<dbReference type="SUPFAM" id="SSF46785">
    <property type="entry name" value="Winged helix' DNA-binding domain"/>
    <property type="match status" value="1"/>
</dbReference>
<dbReference type="PANTHER" id="PTHR42848">
    <property type="match status" value="1"/>
</dbReference>
<evidence type="ECO:0000313" key="2">
    <source>
        <dbReference type="EMBL" id="CAB4647927.1"/>
    </source>
</evidence>
<accession>A0A6J6KDV1</accession>
<dbReference type="InterPro" id="IPR008823">
    <property type="entry name" value="RuvB_wg_C"/>
</dbReference>
<reference evidence="2" key="1">
    <citation type="submission" date="2020-05" db="EMBL/GenBank/DDBJ databases">
        <authorList>
            <person name="Chiriac C."/>
            <person name="Salcher M."/>
            <person name="Ghai R."/>
            <person name="Kavagutti S V."/>
        </authorList>
    </citation>
    <scope>NUCLEOTIDE SEQUENCE</scope>
</reference>
<dbReference type="InterPro" id="IPR036390">
    <property type="entry name" value="WH_DNA-bd_sf"/>
</dbReference>
<protein>
    <submittedName>
        <fullName evidence="2">Unannotated protein</fullName>
    </submittedName>
</protein>
<sequence length="74" mass="8049">MLGALCQQFNGGPVGLSTLAISVSEQTETIEDVYEPFLIQQGLIARTPRGRVAMPAAWDHLGLPRPEIDPQLFS</sequence>
<organism evidence="2">
    <name type="scientific">freshwater metagenome</name>
    <dbReference type="NCBI Taxonomy" id="449393"/>
    <lineage>
        <taxon>unclassified sequences</taxon>
        <taxon>metagenomes</taxon>
        <taxon>ecological metagenomes</taxon>
    </lineage>
</organism>
<gene>
    <name evidence="2" type="ORF">UFOPK2195_00305</name>
</gene>
<proteinExistence type="predicted"/>
<dbReference type="Gene3D" id="1.10.10.10">
    <property type="entry name" value="Winged helix-like DNA-binding domain superfamily/Winged helix DNA-binding domain"/>
    <property type="match status" value="1"/>
</dbReference>
<evidence type="ECO:0000259" key="1">
    <source>
        <dbReference type="Pfam" id="PF05491"/>
    </source>
</evidence>
<feature type="domain" description="RuvB winged helix C-terminal" evidence="1">
    <location>
        <begin position="2"/>
        <end position="61"/>
    </location>
</feature>
<dbReference type="GO" id="GO:0006281">
    <property type="term" value="P:DNA repair"/>
    <property type="evidence" value="ECO:0007669"/>
    <property type="project" value="InterPro"/>
</dbReference>
<dbReference type="GO" id="GO:0003677">
    <property type="term" value="F:DNA binding"/>
    <property type="evidence" value="ECO:0007669"/>
    <property type="project" value="InterPro"/>
</dbReference>
<dbReference type="GO" id="GO:0006310">
    <property type="term" value="P:DNA recombination"/>
    <property type="evidence" value="ECO:0007669"/>
    <property type="project" value="InterPro"/>
</dbReference>